<feature type="domain" description="Plasmid replication protein C N-terminal" evidence="1">
    <location>
        <begin position="6"/>
        <end position="166"/>
    </location>
</feature>
<organism evidence="3 4">
    <name type="scientific">Pseudogemmobacter humi</name>
    <dbReference type="NCBI Taxonomy" id="2483812"/>
    <lineage>
        <taxon>Bacteria</taxon>
        <taxon>Pseudomonadati</taxon>
        <taxon>Pseudomonadota</taxon>
        <taxon>Alphaproteobacteria</taxon>
        <taxon>Rhodobacterales</taxon>
        <taxon>Paracoccaceae</taxon>
        <taxon>Pseudogemmobacter</taxon>
    </lineage>
</organism>
<evidence type="ECO:0000259" key="1">
    <source>
        <dbReference type="Pfam" id="PF03428"/>
    </source>
</evidence>
<dbReference type="RefSeq" id="WP_124088875.1">
    <property type="nucleotide sequence ID" value="NZ_UXAW01000142.1"/>
</dbReference>
<dbReference type="Proteomes" id="UP000277498">
    <property type="component" value="Unassembled WGS sequence"/>
</dbReference>
<feature type="domain" description="Plasmid replication protein C C-terminal" evidence="2">
    <location>
        <begin position="298"/>
        <end position="382"/>
    </location>
</feature>
<proteinExistence type="predicted"/>
<dbReference type="AlphaFoldDB" id="A0A3P5XGU8"/>
<dbReference type="Pfam" id="PF11800">
    <property type="entry name" value="RP-C_C"/>
    <property type="match status" value="1"/>
</dbReference>
<dbReference type="OrthoDB" id="7488837at2"/>
<evidence type="ECO:0000313" key="3">
    <source>
        <dbReference type="EMBL" id="VDC34023.1"/>
    </source>
</evidence>
<dbReference type="InterPro" id="IPR005090">
    <property type="entry name" value="RepC_N"/>
</dbReference>
<dbReference type="Pfam" id="PF03428">
    <property type="entry name" value="RP-C"/>
    <property type="match status" value="1"/>
</dbReference>
<evidence type="ECO:0000313" key="4">
    <source>
        <dbReference type="Proteomes" id="UP000277498"/>
    </source>
</evidence>
<name>A0A3P5XGU8_9RHOB</name>
<keyword evidence="4" id="KW-1185">Reference proteome</keyword>
<dbReference type="InterPro" id="IPR021760">
    <property type="entry name" value="RepC_C"/>
</dbReference>
<dbReference type="EMBL" id="UXAW01000142">
    <property type="protein sequence ID" value="VDC34023.1"/>
    <property type="molecule type" value="Genomic_DNA"/>
</dbReference>
<accession>A0A3P5XGU8</accession>
<reference evidence="3 4" key="1">
    <citation type="submission" date="2018-11" db="EMBL/GenBank/DDBJ databases">
        <authorList>
            <person name="Criscuolo A."/>
        </authorList>
    </citation>
    <scope>NUCLEOTIDE SEQUENCE [LARGE SCALE GENOMIC DNA]</scope>
    <source>
        <strain evidence="3">ACIP111625</strain>
    </source>
</reference>
<sequence length="390" mass="43897">MSIAAARQRVENTYPTLPGRFQRSDVERVLTSICPRLGLSSGQLRALLIMMQATRPSDWTSPGVDAICYLRQMQVAERLGITPRAVRKHEISLERKRLIDRNLAADGSRGRFADGELIQGISFAPLIERFPEFLDLLEDQEAELRTCLVLRRKLSAAKRQLTRAVSSLVEAAPEHPAIVDLLIVLQGAPRRYEGLSSAALQAAFELVDNAARDALYHLNFDDDSTGDAEPEFRPHIQDTTDENLESCSGSEHCLEYKDRRFERGFKPGYLETFTPKQLYSMAGEDFRMYLDGNRRDHHPLTEHDFIQAASDLLRDLGIHPTAWAEAVDVMGELAAALCVLVIDANRNRPEKPVRQPGAMLRAMTRLADTGRLNLHGSLIGLKQRMWLQDE</sequence>
<gene>
    <name evidence="3" type="ORF">XINFAN_04221</name>
</gene>
<evidence type="ECO:0000259" key="2">
    <source>
        <dbReference type="Pfam" id="PF11800"/>
    </source>
</evidence>
<protein>
    <submittedName>
        <fullName evidence="3">Uncharacterized protein</fullName>
    </submittedName>
</protein>